<feature type="transmembrane region" description="Helical" evidence="7">
    <location>
        <begin position="385"/>
        <end position="404"/>
    </location>
</feature>
<dbReference type="GO" id="GO:0005886">
    <property type="term" value="C:plasma membrane"/>
    <property type="evidence" value="ECO:0007669"/>
    <property type="project" value="UniProtKB-SubCell"/>
</dbReference>
<evidence type="ECO:0000313" key="9">
    <source>
        <dbReference type="EMBL" id="VAV99710.1"/>
    </source>
</evidence>
<dbReference type="InterPro" id="IPR035906">
    <property type="entry name" value="MetI-like_sf"/>
</dbReference>
<keyword evidence="5 7" id="KW-1133">Transmembrane helix</keyword>
<accession>A0A3B0S1D5</accession>
<feature type="transmembrane region" description="Helical" evidence="7">
    <location>
        <begin position="299"/>
        <end position="318"/>
    </location>
</feature>
<dbReference type="FunFam" id="1.10.3720.10:FF:000088">
    <property type="entry name" value="Iron(III) ABC transporter, permease protein"/>
    <property type="match status" value="1"/>
</dbReference>
<dbReference type="GO" id="GO:0055085">
    <property type="term" value="P:transmembrane transport"/>
    <property type="evidence" value="ECO:0007669"/>
    <property type="project" value="InterPro"/>
</dbReference>
<dbReference type="PANTHER" id="PTHR30183">
    <property type="entry name" value="MOLYBDENUM TRANSPORT SYSTEM PERMEASE PROTEIN MODB"/>
    <property type="match status" value="1"/>
</dbReference>
<keyword evidence="2" id="KW-0813">Transport</keyword>
<evidence type="ECO:0000256" key="1">
    <source>
        <dbReference type="ARBA" id="ARBA00004651"/>
    </source>
</evidence>
<dbReference type="PANTHER" id="PTHR30183:SF2">
    <property type="entry name" value="IRON UTILIZATION PROTEIN"/>
    <property type="match status" value="1"/>
</dbReference>
<feature type="transmembrane region" description="Helical" evidence="7">
    <location>
        <begin position="338"/>
        <end position="364"/>
    </location>
</feature>
<feature type="domain" description="ABC transmembrane type-1" evidence="8">
    <location>
        <begin position="343"/>
        <end position="553"/>
    </location>
</feature>
<evidence type="ECO:0000256" key="2">
    <source>
        <dbReference type="ARBA" id="ARBA00022448"/>
    </source>
</evidence>
<dbReference type="Pfam" id="PF00528">
    <property type="entry name" value="BPD_transp_1"/>
    <property type="match status" value="1"/>
</dbReference>
<dbReference type="PROSITE" id="PS50928">
    <property type="entry name" value="ABC_TM1"/>
    <property type="match status" value="2"/>
</dbReference>
<name>A0A3B0S1D5_9ZZZZ</name>
<dbReference type="Gene3D" id="1.10.3720.10">
    <property type="entry name" value="MetI-like"/>
    <property type="match status" value="2"/>
</dbReference>
<comment type="subcellular location">
    <subcellularLocation>
        <location evidence="1">Cell membrane</location>
        <topology evidence="1">Multi-pass membrane protein</topology>
    </subcellularLocation>
</comment>
<dbReference type="InterPro" id="IPR000515">
    <property type="entry name" value="MetI-like"/>
</dbReference>
<feature type="domain" description="ABC transmembrane type-1" evidence="8">
    <location>
        <begin position="65"/>
        <end position="273"/>
    </location>
</feature>
<feature type="transmembrane region" description="Helical" evidence="7">
    <location>
        <begin position="534"/>
        <end position="553"/>
    </location>
</feature>
<dbReference type="AlphaFoldDB" id="A0A3B0S1D5"/>
<feature type="transmembrane region" description="Helical" evidence="7">
    <location>
        <begin position="21"/>
        <end position="48"/>
    </location>
</feature>
<evidence type="ECO:0000256" key="5">
    <source>
        <dbReference type="ARBA" id="ARBA00022989"/>
    </source>
</evidence>
<dbReference type="SUPFAM" id="SSF161098">
    <property type="entry name" value="MetI-like"/>
    <property type="match status" value="2"/>
</dbReference>
<evidence type="ECO:0000256" key="3">
    <source>
        <dbReference type="ARBA" id="ARBA00022475"/>
    </source>
</evidence>
<reference evidence="9" key="1">
    <citation type="submission" date="2018-06" db="EMBL/GenBank/DDBJ databases">
        <authorList>
            <person name="Zhirakovskaya E."/>
        </authorList>
    </citation>
    <scope>NUCLEOTIDE SEQUENCE</scope>
</reference>
<keyword evidence="3" id="KW-1003">Cell membrane</keyword>
<proteinExistence type="predicted"/>
<keyword evidence="6 7" id="KW-0472">Membrane</keyword>
<feature type="transmembrane region" description="Helical" evidence="7">
    <location>
        <begin position="477"/>
        <end position="495"/>
    </location>
</feature>
<gene>
    <name evidence="9" type="ORF">MNBD_ALPHA08-803</name>
</gene>
<feature type="transmembrane region" description="Helical" evidence="7">
    <location>
        <begin position="416"/>
        <end position="438"/>
    </location>
</feature>
<evidence type="ECO:0000256" key="6">
    <source>
        <dbReference type="ARBA" id="ARBA00023136"/>
    </source>
</evidence>
<organism evidence="9">
    <name type="scientific">hydrothermal vent metagenome</name>
    <dbReference type="NCBI Taxonomy" id="652676"/>
    <lineage>
        <taxon>unclassified sequences</taxon>
        <taxon>metagenomes</taxon>
        <taxon>ecological metagenomes</taxon>
    </lineage>
</organism>
<evidence type="ECO:0000259" key="8">
    <source>
        <dbReference type="PROSITE" id="PS50928"/>
    </source>
</evidence>
<protein>
    <submittedName>
        <fullName evidence="9">Ferric iron ABC transporter, permease protein</fullName>
    </submittedName>
</protein>
<feature type="transmembrane region" description="Helical" evidence="7">
    <location>
        <begin position="68"/>
        <end position="89"/>
    </location>
</feature>
<feature type="transmembrane region" description="Helical" evidence="7">
    <location>
        <begin position="101"/>
        <end position="120"/>
    </location>
</feature>
<evidence type="ECO:0000256" key="4">
    <source>
        <dbReference type="ARBA" id="ARBA00022692"/>
    </source>
</evidence>
<feature type="transmembrane region" description="Helical" evidence="7">
    <location>
        <begin position="253"/>
        <end position="271"/>
    </location>
</feature>
<sequence>MSDIPGNSRLFKRSKTSKTSFLSLVPIMLVAAIVLGPIIALFAVALSGQDNIWPHLLATVLPRALVETVLLMTGVGLLTISIGASSAWLVTMYRFPGRKVFVWLSLIPLAMPTYLTAFSYTEIWDYSGFMQTTLRSVFGWQTAQDYWFPEIRSLGGAIFVMSFVLYPYVYLTARASFIGQSICALEVARTLGRSHWGMFWNVGLPLARPALVAGTTLALMETLNDIGAVEHFGVNTLTFSVYNTWLERGSLPGAAQIASIMLIFVVLLLWVERVSRRRQRFYQTTGRYQNISATRLKGFYALAATIACALPILLGFVMPASILIKAAFTNGYSLLDNAFWLTVGRSVLVAGIAAVLAVIIGIFLTSSQRSAQSGLLNGLVRVCSIGYAVPGTVLAIGILIFLSYVEGAIGKLSSGLFGITTGLLVSGTAGALVFAYVVRFMAISHGALDSGFAKLSPNLDAVARSLGRTKGMVLREVHLPLLRPAIGTAALLVFVDSMKELPATLLLRPFNYDTLATNVYTLASLDLFEESAPAALAIVLIGLIPVIILSKLVSTGRPKRRN</sequence>
<dbReference type="CDD" id="cd06261">
    <property type="entry name" value="TM_PBP2"/>
    <property type="match status" value="2"/>
</dbReference>
<evidence type="ECO:0000256" key="7">
    <source>
        <dbReference type="SAM" id="Phobius"/>
    </source>
</evidence>
<feature type="transmembrane region" description="Helical" evidence="7">
    <location>
        <begin position="199"/>
        <end position="220"/>
    </location>
</feature>
<feature type="transmembrane region" description="Helical" evidence="7">
    <location>
        <begin position="151"/>
        <end position="171"/>
    </location>
</feature>
<keyword evidence="4 7" id="KW-0812">Transmembrane</keyword>
<dbReference type="EMBL" id="UOEC01000166">
    <property type="protein sequence ID" value="VAV99710.1"/>
    <property type="molecule type" value="Genomic_DNA"/>
</dbReference>